<comment type="caution">
    <text evidence="2">The sequence shown here is derived from an EMBL/GenBank/DDBJ whole genome shotgun (WGS) entry which is preliminary data.</text>
</comment>
<proteinExistence type="predicted"/>
<reference evidence="2 3" key="1">
    <citation type="submission" date="2018-05" db="EMBL/GenBank/DDBJ databases">
        <title>Animal gut microbial communities from fecal samples from Wisconsin, USA.</title>
        <authorList>
            <person name="Neumann A."/>
        </authorList>
    </citation>
    <scope>NUCLEOTIDE SEQUENCE [LARGE SCALE GENOMIC DNA]</scope>
    <source>
        <strain evidence="2 3">UWS4</strain>
    </source>
</reference>
<feature type="domain" description="Resolvase HTH" evidence="1">
    <location>
        <begin position="4"/>
        <end position="34"/>
    </location>
</feature>
<protein>
    <submittedName>
        <fullName evidence="2">Helix-turn-helix resolvase-like protein</fullName>
    </submittedName>
</protein>
<keyword evidence="3" id="KW-1185">Reference proteome</keyword>
<evidence type="ECO:0000313" key="2">
    <source>
        <dbReference type="EMBL" id="PWL04236.1"/>
    </source>
</evidence>
<dbReference type="Proteomes" id="UP000245523">
    <property type="component" value="Unassembled WGS sequence"/>
</dbReference>
<dbReference type="RefSeq" id="WP_109587113.1">
    <property type="nucleotide sequence ID" value="NZ_JAXEIU010000055.1"/>
</dbReference>
<evidence type="ECO:0000313" key="3">
    <source>
        <dbReference type="Proteomes" id="UP000245523"/>
    </source>
</evidence>
<dbReference type="Pfam" id="PF02796">
    <property type="entry name" value="HTH_7"/>
    <property type="match status" value="1"/>
</dbReference>
<dbReference type="InterPro" id="IPR006120">
    <property type="entry name" value="Resolvase_HTH_dom"/>
</dbReference>
<name>A0ABX5LT53_9BACT</name>
<sequence>MYKKHTEEEWMLAFKLIKQRHPISAIAKITGISRIASVKLDDAVALELHKQ</sequence>
<evidence type="ECO:0000259" key="1">
    <source>
        <dbReference type="Pfam" id="PF02796"/>
    </source>
</evidence>
<accession>A0ABX5LT53</accession>
<organism evidence="2 3">
    <name type="scientific">Hallerella porci</name>
    <dbReference type="NCBI Taxonomy" id="1945871"/>
    <lineage>
        <taxon>Bacteria</taxon>
        <taxon>Pseudomonadati</taxon>
        <taxon>Fibrobacterota</taxon>
        <taxon>Fibrobacteria</taxon>
        <taxon>Fibrobacterales</taxon>
        <taxon>Fibrobacteraceae</taxon>
        <taxon>Hallerella</taxon>
    </lineage>
</organism>
<dbReference type="EMBL" id="QGHD01000001">
    <property type="protein sequence ID" value="PWL04236.1"/>
    <property type="molecule type" value="Genomic_DNA"/>
</dbReference>
<gene>
    <name evidence="2" type="ORF">B0H50_101250</name>
</gene>